<evidence type="ECO:0000259" key="4">
    <source>
        <dbReference type="PROSITE" id="PS51898"/>
    </source>
</evidence>
<comment type="similarity">
    <text evidence="1">Belongs to the 'phage' integrase family.</text>
</comment>
<sequence>MHSYNVRIWSIRKRPSKAAPFQLRWQVDGKEHQEKFATKTLADARRAELLTATRKGEPFDTGTGLPVSEVRERNRTNWYVHARAHATRKWPTAAAKHRASIAESLTIATMALCPTGKGRPADDLLRRALYQWGFNAGRHDQEPPEAEAKALAWVERNAPAVVDLDSAQRVRTVLEQLAKRQDGKPAAANTFRRRRAVLSNCLRLAVEHELLPGNPLHRVHWETPKAVEELDVRSVATPAQARALLDAVRAQGPRGVHLVAFFACIYYAALRPEEVSMLSADQCDLPPDGWGRLMLAGARPQVGSAWTDDGKPYEERQLKHRARRAVRPVPIPPVLVGILRDHLEASGTTADGRLFSAVRGGPVRSQEYGAVWKEARRKALTPAQVASPLAAIPYDLRHACVSFWLRSGVSLAETARRAGQSVAVLQRYYAKVLDGEEGRMNALIEQGLADHEADLKGPAS</sequence>
<evidence type="ECO:0000256" key="2">
    <source>
        <dbReference type="ARBA" id="ARBA00023125"/>
    </source>
</evidence>
<evidence type="ECO:0000313" key="5">
    <source>
        <dbReference type="EMBL" id="WUU54909.1"/>
    </source>
</evidence>
<dbReference type="SUPFAM" id="SSF56349">
    <property type="entry name" value="DNA breaking-rejoining enzymes"/>
    <property type="match status" value="1"/>
</dbReference>
<dbReference type="Gene3D" id="1.10.150.130">
    <property type="match status" value="1"/>
</dbReference>
<organism evidence="5">
    <name type="scientific">Streptomyces althioticus</name>
    <dbReference type="NCBI Taxonomy" id="83380"/>
    <lineage>
        <taxon>Bacteria</taxon>
        <taxon>Bacillati</taxon>
        <taxon>Actinomycetota</taxon>
        <taxon>Actinomycetes</taxon>
        <taxon>Kitasatosporales</taxon>
        <taxon>Streptomycetaceae</taxon>
        <taxon>Streptomyces</taxon>
        <taxon>Streptomyces althioticus group</taxon>
    </lineage>
</organism>
<name>A0ABZ1Y6G7_9ACTN</name>
<dbReference type="PANTHER" id="PTHR30349:SF64">
    <property type="entry name" value="PROPHAGE INTEGRASE INTD-RELATED"/>
    <property type="match status" value="1"/>
</dbReference>
<dbReference type="Gene3D" id="1.10.443.10">
    <property type="entry name" value="Intergrase catalytic core"/>
    <property type="match status" value="1"/>
</dbReference>
<dbReference type="InterPro" id="IPR002104">
    <property type="entry name" value="Integrase_catalytic"/>
</dbReference>
<dbReference type="PROSITE" id="PS51898">
    <property type="entry name" value="TYR_RECOMBINASE"/>
    <property type="match status" value="1"/>
</dbReference>
<evidence type="ECO:0000256" key="1">
    <source>
        <dbReference type="ARBA" id="ARBA00008857"/>
    </source>
</evidence>
<dbReference type="EMBL" id="CP109207">
    <property type="protein sequence ID" value="WUU54909.1"/>
    <property type="molecule type" value="Genomic_DNA"/>
</dbReference>
<dbReference type="RefSeq" id="WP_395759005.1">
    <property type="nucleotide sequence ID" value="NZ_CP109207.1"/>
</dbReference>
<protein>
    <submittedName>
        <fullName evidence="5">Site-specific integrase</fullName>
    </submittedName>
</protein>
<dbReference type="PANTHER" id="PTHR30349">
    <property type="entry name" value="PHAGE INTEGRASE-RELATED"/>
    <property type="match status" value="1"/>
</dbReference>
<dbReference type="InterPro" id="IPR011010">
    <property type="entry name" value="DNA_brk_join_enz"/>
</dbReference>
<dbReference type="InterPro" id="IPR050090">
    <property type="entry name" value="Tyrosine_recombinase_XerCD"/>
</dbReference>
<reference evidence="5" key="1">
    <citation type="submission" date="2022-10" db="EMBL/GenBank/DDBJ databases">
        <title>The complete genomes of actinobacterial strains from the NBC collection.</title>
        <authorList>
            <person name="Joergensen T.S."/>
            <person name="Alvarez Arevalo M."/>
            <person name="Sterndorff E.B."/>
            <person name="Faurdal D."/>
            <person name="Vuksanovic O."/>
            <person name="Mourched A.-S."/>
            <person name="Charusanti P."/>
            <person name="Shaw S."/>
            <person name="Blin K."/>
            <person name="Weber T."/>
        </authorList>
    </citation>
    <scope>NUCLEOTIDE SEQUENCE [LARGE SCALE GENOMIC DNA]</scope>
    <source>
        <strain evidence="5">NBC 01686</strain>
    </source>
</reference>
<gene>
    <name evidence="5" type="ORF">OIE82_17885</name>
</gene>
<proteinExistence type="inferred from homology"/>
<accession>A0ABZ1Y6G7</accession>
<dbReference type="InterPro" id="IPR013762">
    <property type="entry name" value="Integrase-like_cat_sf"/>
</dbReference>
<feature type="domain" description="Tyr recombinase" evidence="4">
    <location>
        <begin position="231"/>
        <end position="443"/>
    </location>
</feature>
<evidence type="ECO:0000256" key="3">
    <source>
        <dbReference type="ARBA" id="ARBA00023172"/>
    </source>
</evidence>
<dbReference type="InterPro" id="IPR010998">
    <property type="entry name" value="Integrase_recombinase_N"/>
</dbReference>
<keyword evidence="3" id="KW-0233">DNA recombination</keyword>
<keyword evidence="2" id="KW-0238">DNA-binding</keyword>